<name>A0A8S5QTA0_9CAUD</name>
<reference evidence="1" key="1">
    <citation type="journal article" date="2021" name="Proc. Natl. Acad. Sci. U.S.A.">
        <title>A Catalog of Tens of Thousands of Viruses from Human Metagenomes Reveals Hidden Associations with Chronic Diseases.</title>
        <authorList>
            <person name="Tisza M.J."/>
            <person name="Buck C.B."/>
        </authorList>
    </citation>
    <scope>NUCLEOTIDE SEQUENCE</scope>
    <source>
        <strain evidence="1">CtLsx2</strain>
    </source>
</reference>
<protein>
    <submittedName>
        <fullName evidence="1">Uncharacterized protein</fullName>
    </submittedName>
</protein>
<accession>A0A8S5QTA0</accession>
<evidence type="ECO:0000313" key="1">
    <source>
        <dbReference type="EMBL" id="DAE22170.1"/>
    </source>
</evidence>
<organism evidence="1">
    <name type="scientific">Siphoviridae sp. ctLsx2</name>
    <dbReference type="NCBI Taxonomy" id="2826254"/>
    <lineage>
        <taxon>Viruses</taxon>
        <taxon>Duplodnaviria</taxon>
        <taxon>Heunggongvirae</taxon>
        <taxon>Uroviricota</taxon>
        <taxon>Caudoviricetes</taxon>
    </lineage>
</organism>
<proteinExistence type="predicted"/>
<sequence length="161" mass="18485">MERLTNKREADAQREGYERRLANGYQRSIPVERFLRLAAYEDTGLTPEEIDMDHEAAETLRQLCRGCDLDRLEKLAEADKDGRLVALPCKVGDFVYGFHNGKTILPMVAKWFETNYDGWSVAVQHVPMAPRFYRFSDFGKTAFLTREEAEKALEAMKDGNS</sequence>
<dbReference type="EMBL" id="BK015728">
    <property type="protein sequence ID" value="DAE22170.1"/>
    <property type="molecule type" value="Genomic_DNA"/>
</dbReference>